<keyword evidence="3" id="KW-0479">Metal-binding</keyword>
<name>A0A4Q2RFI9_9HYPH</name>
<accession>A0A4Q2RFI9</accession>
<evidence type="ECO:0000256" key="4">
    <source>
        <dbReference type="SAM" id="MobiDB-lite"/>
    </source>
</evidence>
<dbReference type="Gene3D" id="2.120.10.30">
    <property type="entry name" value="TolB, C-terminal domain"/>
    <property type="match status" value="1"/>
</dbReference>
<feature type="binding site" evidence="3">
    <location>
        <position position="302"/>
    </location>
    <ligand>
        <name>a divalent metal cation</name>
        <dbReference type="ChEBI" id="CHEBI:60240"/>
    </ligand>
</feature>
<feature type="region of interest" description="Disordered" evidence="4">
    <location>
        <begin position="36"/>
        <end position="55"/>
    </location>
</feature>
<evidence type="ECO:0000313" key="7">
    <source>
        <dbReference type="Proteomes" id="UP000289411"/>
    </source>
</evidence>
<gene>
    <name evidence="6" type="ORF">D3272_05100</name>
</gene>
<dbReference type="GO" id="GO:0005509">
    <property type="term" value="F:calcium ion binding"/>
    <property type="evidence" value="ECO:0007669"/>
    <property type="project" value="TreeGrafter"/>
</dbReference>
<organism evidence="6 7">
    <name type="scientific">Lichenibacterium ramalinae</name>
    <dbReference type="NCBI Taxonomy" id="2316527"/>
    <lineage>
        <taxon>Bacteria</taxon>
        <taxon>Pseudomonadati</taxon>
        <taxon>Pseudomonadota</taxon>
        <taxon>Alphaproteobacteria</taxon>
        <taxon>Hyphomicrobiales</taxon>
        <taxon>Lichenihabitantaceae</taxon>
        <taxon>Lichenibacterium</taxon>
    </lineage>
</organism>
<dbReference type="Proteomes" id="UP000289411">
    <property type="component" value="Unassembled WGS sequence"/>
</dbReference>
<keyword evidence="7" id="KW-1185">Reference proteome</keyword>
<dbReference type="EMBL" id="QYBC01000003">
    <property type="protein sequence ID" value="RYB06805.1"/>
    <property type="molecule type" value="Genomic_DNA"/>
</dbReference>
<protein>
    <submittedName>
        <fullName evidence="6">SMP-30/gluconolactonase/LRE family protein</fullName>
    </submittedName>
</protein>
<dbReference type="AlphaFoldDB" id="A0A4Q2RFI9"/>
<dbReference type="PANTHER" id="PTHR10907">
    <property type="entry name" value="REGUCALCIN"/>
    <property type="match status" value="1"/>
</dbReference>
<feature type="active site" description="Proton donor/acceptor" evidence="2">
    <location>
        <position position="302"/>
    </location>
</feature>
<comment type="cofactor">
    <cofactor evidence="3">
        <name>Zn(2+)</name>
        <dbReference type="ChEBI" id="CHEBI:29105"/>
    </cofactor>
    <text evidence="3">Binds 1 divalent metal cation per subunit.</text>
</comment>
<dbReference type="PRINTS" id="PR01790">
    <property type="entry name" value="SMP30FAMILY"/>
</dbReference>
<proteinExistence type="inferred from homology"/>
<evidence type="ECO:0000259" key="5">
    <source>
        <dbReference type="Pfam" id="PF08450"/>
    </source>
</evidence>
<sequence length="400" mass="43096">MRHEEPVFRDDEEQSGRSRHRGTGCGGDAARALSRDFAASVKAGPGPARPGPGECAPAGGELRSWPVVSPVSKLCCCSSSSAGQPSAPEGIQLLDRPVSVKLVLRAGALNGERPGWDDRRGKLFWVDIREPALHLLDPASGEDTAWELPAWIGCFALDRAGDVVVALATGLYHLRLETGALQPLAHAPFDPRRFIFNDGRCDPRGRFFAGAMYLPLKPGDQSGEPAGSPLWRYDGGGRWTAVTDPVKTSNGLAWSPDGRTMYHADTDPKVIWAYDYDLDSGTPSNKRVFARLDVADTQGGPDGASVDSEGFYWTAVFANGALLRFDPDGRLERRVPMPVTYPTMPVFGGPDLRTLFVTSANWPKPPAWRAAHPDEGGVFALDAPVPGLPPNRFDFGALTP</sequence>
<dbReference type="SUPFAM" id="SSF63829">
    <property type="entry name" value="Calcium-dependent phosphotriesterase"/>
    <property type="match status" value="1"/>
</dbReference>
<feature type="binding site" evidence="3">
    <location>
        <position position="250"/>
    </location>
    <ligand>
        <name>a divalent metal cation</name>
        <dbReference type="ChEBI" id="CHEBI:60240"/>
    </ligand>
</feature>
<feature type="compositionally biased region" description="Low complexity" evidence="4">
    <location>
        <begin position="43"/>
        <end position="55"/>
    </location>
</feature>
<reference evidence="6 7" key="1">
    <citation type="submission" date="2018-09" db="EMBL/GenBank/DDBJ databases">
        <authorList>
            <person name="Grouzdev D.S."/>
            <person name="Krutkina M.S."/>
        </authorList>
    </citation>
    <scope>NUCLEOTIDE SEQUENCE [LARGE SCALE GENOMIC DNA]</scope>
    <source>
        <strain evidence="6 7">RmlP001</strain>
    </source>
</reference>
<comment type="caution">
    <text evidence="6">The sequence shown here is derived from an EMBL/GenBank/DDBJ whole genome shotgun (WGS) entry which is preliminary data.</text>
</comment>
<dbReference type="InterPro" id="IPR005511">
    <property type="entry name" value="SMP-30"/>
</dbReference>
<dbReference type="InterPro" id="IPR011042">
    <property type="entry name" value="6-blade_b-propeller_TolB-like"/>
</dbReference>
<feature type="region of interest" description="Disordered" evidence="4">
    <location>
        <begin position="1"/>
        <end position="29"/>
    </location>
</feature>
<dbReference type="GO" id="GO:0019853">
    <property type="term" value="P:L-ascorbic acid biosynthetic process"/>
    <property type="evidence" value="ECO:0007669"/>
    <property type="project" value="TreeGrafter"/>
</dbReference>
<evidence type="ECO:0000313" key="6">
    <source>
        <dbReference type="EMBL" id="RYB06805.1"/>
    </source>
</evidence>
<evidence type="ECO:0000256" key="3">
    <source>
        <dbReference type="PIRSR" id="PIRSR605511-2"/>
    </source>
</evidence>
<feature type="domain" description="SMP-30/Gluconolactonase/LRE-like region" evidence="5">
    <location>
        <begin position="111"/>
        <end position="361"/>
    </location>
</feature>
<dbReference type="OrthoDB" id="2633250at2"/>
<dbReference type="Pfam" id="PF08450">
    <property type="entry name" value="SGL"/>
    <property type="match status" value="1"/>
</dbReference>
<dbReference type="InterPro" id="IPR013658">
    <property type="entry name" value="SGL"/>
</dbReference>
<dbReference type="GO" id="GO:0004341">
    <property type="term" value="F:gluconolactonase activity"/>
    <property type="evidence" value="ECO:0007669"/>
    <property type="project" value="TreeGrafter"/>
</dbReference>
<reference evidence="6 7" key="2">
    <citation type="submission" date="2019-02" db="EMBL/GenBank/DDBJ databases">
        <title>'Lichenibacterium ramalinii' gen. nov. sp. nov., 'Lichenibacterium minor' gen. nov. sp. nov.</title>
        <authorList>
            <person name="Pankratov T."/>
        </authorList>
    </citation>
    <scope>NUCLEOTIDE SEQUENCE [LARGE SCALE GENOMIC DNA]</scope>
    <source>
        <strain evidence="6 7">RmlP001</strain>
    </source>
</reference>
<evidence type="ECO:0000256" key="1">
    <source>
        <dbReference type="ARBA" id="ARBA00008853"/>
    </source>
</evidence>
<evidence type="ECO:0000256" key="2">
    <source>
        <dbReference type="PIRSR" id="PIRSR605511-1"/>
    </source>
</evidence>
<dbReference type="PANTHER" id="PTHR10907:SF47">
    <property type="entry name" value="REGUCALCIN"/>
    <property type="match status" value="1"/>
</dbReference>
<feature type="binding site" evidence="3">
    <location>
        <position position="112"/>
    </location>
    <ligand>
        <name>a divalent metal cation</name>
        <dbReference type="ChEBI" id="CHEBI:60240"/>
    </ligand>
</feature>
<comment type="similarity">
    <text evidence="1">Belongs to the SMP-30/CGR1 family.</text>
</comment>
<feature type="binding site" evidence="3">
    <location>
        <position position="197"/>
    </location>
    <ligand>
        <name>substrate</name>
    </ligand>
</feature>
<keyword evidence="3" id="KW-0862">Zinc</keyword>